<organism evidence="1">
    <name type="scientific">Podoviridae sp. ctPr92</name>
    <dbReference type="NCBI Taxonomy" id="2825247"/>
    <lineage>
        <taxon>Viruses</taxon>
        <taxon>Duplodnaviria</taxon>
        <taxon>Heunggongvirae</taxon>
        <taxon>Uroviricota</taxon>
        <taxon>Caudoviricetes</taxon>
    </lineage>
</organism>
<keyword evidence="1" id="KW-0804">Transcription</keyword>
<accession>A0A8S5P753</accession>
<proteinExistence type="predicted"/>
<name>A0A8S5P753_9CAUD</name>
<dbReference type="GO" id="GO:0000428">
    <property type="term" value="C:DNA-directed RNA polymerase complex"/>
    <property type="evidence" value="ECO:0007669"/>
    <property type="project" value="UniProtKB-KW"/>
</dbReference>
<protein>
    <submittedName>
        <fullName evidence="1">DNA-directed RNA polymerase</fullName>
    </submittedName>
</protein>
<keyword evidence="1" id="KW-0240">DNA-directed RNA polymerase</keyword>
<dbReference type="EMBL" id="BK015353">
    <property type="protein sequence ID" value="DAE02818.1"/>
    <property type="molecule type" value="Genomic_DNA"/>
</dbReference>
<evidence type="ECO:0000313" key="1">
    <source>
        <dbReference type="EMBL" id="DAE02818.1"/>
    </source>
</evidence>
<reference evidence="1" key="1">
    <citation type="journal article" date="2021" name="Proc. Natl. Acad. Sci. U.S.A.">
        <title>A Catalog of Tens of Thousands of Viruses from Human Metagenomes Reveals Hidden Associations with Chronic Diseases.</title>
        <authorList>
            <person name="Tisza M.J."/>
            <person name="Buck C.B."/>
        </authorList>
    </citation>
    <scope>NUCLEOTIDE SEQUENCE</scope>
    <source>
        <strain evidence="1">CtPr92</strain>
    </source>
</reference>
<sequence length="30" mass="3788">MYHCENCYREISSYEYYCNGHLCEYCKRNI</sequence>